<evidence type="ECO:0000313" key="2">
    <source>
        <dbReference type="Proteomes" id="UP000800041"/>
    </source>
</evidence>
<proteinExistence type="predicted"/>
<protein>
    <submittedName>
        <fullName evidence="1">Uncharacterized protein</fullName>
    </submittedName>
</protein>
<sequence length="187" mass="21290">MWMSWLSLRSGLCHADKPHMHALGLNIDDVWRMDSTRSKVRKRTRCLTVPTPIFARRGLCWLAMPIKCLHFDYLVDACTSALHSGVSITKQLLAPTPALRRCVQDDAYSAVSYRDLHSNWASCCREGGRTRPVFKLGEVITLFSMPQAKLRFLVFRYIHIRRLLACVSLLCSQMLISKPLFHTGQAG</sequence>
<accession>A0A6G1H8L2</accession>
<name>A0A6G1H8L2_9PEZI</name>
<reference evidence="1" key="1">
    <citation type="journal article" date="2020" name="Stud. Mycol.">
        <title>101 Dothideomycetes genomes: a test case for predicting lifestyles and emergence of pathogens.</title>
        <authorList>
            <person name="Haridas S."/>
            <person name="Albert R."/>
            <person name="Binder M."/>
            <person name="Bloem J."/>
            <person name="Labutti K."/>
            <person name="Salamov A."/>
            <person name="Andreopoulos B."/>
            <person name="Baker S."/>
            <person name="Barry K."/>
            <person name="Bills G."/>
            <person name="Bluhm B."/>
            <person name="Cannon C."/>
            <person name="Castanera R."/>
            <person name="Culley D."/>
            <person name="Daum C."/>
            <person name="Ezra D."/>
            <person name="Gonzalez J."/>
            <person name="Henrissat B."/>
            <person name="Kuo A."/>
            <person name="Liang C."/>
            <person name="Lipzen A."/>
            <person name="Lutzoni F."/>
            <person name="Magnuson J."/>
            <person name="Mondo S."/>
            <person name="Nolan M."/>
            <person name="Ohm R."/>
            <person name="Pangilinan J."/>
            <person name="Park H.-J."/>
            <person name="Ramirez L."/>
            <person name="Alfaro M."/>
            <person name="Sun H."/>
            <person name="Tritt A."/>
            <person name="Yoshinaga Y."/>
            <person name="Zwiers L.-H."/>
            <person name="Turgeon B."/>
            <person name="Goodwin S."/>
            <person name="Spatafora J."/>
            <person name="Crous P."/>
            <person name="Grigoriev I."/>
        </authorList>
    </citation>
    <scope>NUCLEOTIDE SEQUENCE</scope>
    <source>
        <strain evidence="1">CBS 113979</strain>
    </source>
</reference>
<organism evidence="1 2">
    <name type="scientific">Aulographum hederae CBS 113979</name>
    <dbReference type="NCBI Taxonomy" id="1176131"/>
    <lineage>
        <taxon>Eukaryota</taxon>
        <taxon>Fungi</taxon>
        <taxon>Dikarya</taxon>
        <taxon>Ascomycota</taxon>
        <taxon>Pezizomycotina</taxon>
        <taxon>Dothideomycetes</taxon>
        <taxon>Pleosporomycetidae</taxon>
        <taxon>Aulographales</taxon>
        <taxon>Aulographaceae</taxon>
    </lineage>
</organism>
<dbReference type="EMBL" id="ML977145">
    <property type="protein sequence ID" value="KAF1989360.1"/>
    <property type="molecule type" value="Genomic_DNA"/>
</dbReference>
<dbReference type="Proteomes" id="UP000800041">
    <property type="component" value="Unassembled WGS sequence"/>
</dbReference>
<evidence type="ECO:0000313" key="1">
    <source>
        <dbReference type="EMBL" id="KAF1989360.1"/>
    </source>
</evidence>
<dbReference type="AlphaFoldDB" id="A0A6G1H8L2"/>
<gene>
    <name evidence="1" type="ORF">K402DRAFT_270869</name>
</gene>
<keyword evidence="2" id="KW-1185">Reference proteome</keyword>